<name>A0A5E8H9T2_9LEPT</name>
<evidence type="ECO:0000313" key="2">
    <source>
        <dbReference type="Proteomes" id="UP000013996"/>
    </source>
</evidence>
<protein>
    <submittedName>
        <fullName evidence="1">Uncharacterized protein</fullName>
    </submittedName>
</protein>
<gene>
    <name evidence="1" type="ORF">LEP1GSC202_3516</name>
</gene>
<reference evidence="1 2" key="1">
    <citation type="submission" date="2013-04" db="EMBL/GenBank/DDBJ databases">
        <authorList>
            <person name="Harkins D.M."/>
            <person name="Durkin A.S."/>
            <person name="Brinkac L.M."/>
            <person name="Haft D.H."/>
            <person name="Selengut J.D."/>
            <person name="Sanka R."/>
            <person name="DePew J."/>
            <person name="Purushe J."/>
            <person name="Hartskeerl R.A."/>
            <person name="Ahmed A."/>
            <person name="van der Linden H."/>
            <person name="Goris M.G.A."/>
            <person name="Vinetz J.M."/>
            <person name="Sutton G.G."/>
            <person name="Nierman W.C."/>
            <person name="Fouts D.E."/>
        </authorList>
    </citation>
    <scope>NUCLEOTIDE SEQUENCE [LARGE SCALE GENOMIC DNA]</scope>
    <source>
        <strain evidence="1 2">Sao Paulo</strain>
    </source>
</reference>
<dbReference type="STRING" id="1249483.LEP1GSC202_3516"/>
<sequence>MHKEMQKNGFSKTIQSKSQTYILPNGEYNYLSTNESIDEILSKVKNITKITKLKSSILITESSKRVWTNLEKEEDYLDFTSETEDF</sequence>
<dbReference type="Proteomes" id="UP000013996">
    <property type="component" value="Unassembled WGS sequence"/>
</dbReference>
<dbReference type="EMBL" id="AOGX02000037">
    <property type="protein sequence ID" value="EOQ87400.1"/>
    <property type="molecule type" value="Genomic_DNA"/>
</dbReference>
<evidence type="ECO:0000313" key="1">
    <source>
        <dbReference type="EMBL" id="EOQ87400.1"/>
    </source>
</evidence>
<accession>A0A5E8H9T2</accession>
<organism evidence="1 2">
    <name type="scientific">Leptospira yanagawae serovar Saopaulo str. Sao Paulo = ATCC 700523</name>
    <dbReference type="NCBI Taxonomy" id="1249483"/>
    <lineage>
        <taxon>Bacteria</taxon>
        <taxon>Pseudomonadati</taxon>
        <taxon>Spirochaetota</taxon>
        <taxon>Spirochaetia</taxon>
        <taxon>Leptospirales</taxon>
        <taxon>Leptospiraceae</taxon>
        <taxon>Leptospira</taxon>
    </lineage>
</organism>
<dbReference type="AlphaFoldDB" id="A0A5E8H9T2"/>
<comment type="caution">
    <text evidence="1">The sequence shown here is derived from an EMBL/GenBank/DDBJ whole genome shotgun (WGS) entry which is preliminary data.</text>
</comment>
<proteinExistence type="predicted"/>